<evidence type="ECO:0000256" key="1">
    <source>
        <dbReference type="SAM" id="MobiDB-lite"/>
    </source>
</evidence>
<accession>A0A7J7SJ81</accession>
<sequence length="121" mass="13347">MRHRELSVMGRSILMKPEQTSAPAQNNPIVLGQKTRDSERSQAPRGPASCSFFTLGFAAHSSCLCYRLLGLVLLKLVLPSAPFGLVNAISCFSARALPPGFYSTIYLFRDFQITTYLFPST</sequence>
<evidence type="ECO:0000313" key="3">
    <source>
        <dbReference type="Proteomes" id="UP000585614"/>
    </source>
</evidence>
<gene>
    <name evidence="2" type="ORF">mRhiFer1_009186</name>
</gene>
<organism evidence="2 3">
    <name type="scientific">Rhinolophus ferrumequinum</name>
    <name type="common">Greater horseshoe bat</name>
    <dbReference type="NCBI Taxonomy" id="59479"/>
    <lineage>
        <taxon>Eukaryota</taxon>
        <taxon>Metazoa</taxon>
        <taxon>Chordata</taxon>
        <taxon>Craniata</taxon>
        <taxon>Vertebrata</taxon>
        <taxon>Euteleostomi</taxon>
        <taxon>Mammalia</taxon>
        <taxon>Eutheria</taxon>
        <taxon>Laurasiatheria</taxon>
        <taxon>Chiroptera</taxon>
        <taxon>Yinpterochiroptera</taxon>
        <taxon>Rhinolophoidea</taxon>
        <taxon>Rhinolophidae</taxon>
        <taxon>Rhinolophinae</taxon>
        <taxon>Rhinolophus</taxon>
    </lineage>
</organism>
<proteinExistence type="predicted"/>
<evidence type="ECO:0000313" key="2">
    <source>
        <dbReference type="EMBL" id="KAF6288479.1"/>
    </source>
</evidence>
<protein>
    <submittedName>
        <fullName evidence="2">Uncharacterized protein</fullName>
    </submittedName>
</protein>
<feature type="compositionally biased region" description="Polar residues" evidence="1">
    <location>
        <begin position="18"/>
        <end position="28"/>
    </location>
</feature>
<dbReference type="Proteomes" id="UP000585614">
    <property type="component" value="Unassembled WGS sequence"/>
</dbReference>
<reference evidence="2 3" key="1">
    <citation type="journal article" date="2020" name="Nature">
        <title>Six reference-quality genomes reveal evolution of bat adaptations.</title>
        <authorList>
            <person name="Jebb D."/>
            <person name="Huang Z."/>
            <person name="Pippel M."/>
            <person name="Hughes G.M."/>
            <person name="Lavrichenko K."/>
            <person name="Devanna P."/>
            <person name="Winkler S."/>
            <person name="Jermiin L.S."/>
            <person name="Skirmuntt E.C."/>
            <person name="Katzourakis A."/>
            <person name="Burkitt-Gray L."/>
            <person name="Ray D.A."/>
            <person name="Sullivan K.A.M."/>
            <person name="Roscito J.G."/>
            <person name="Kirilenko B.M."/>
            <person name="Davalos L.M."/>
            <person name="Corthals A.P."/>
            <person name="Power M.L."/>
            <person name="Jones G."/>
            <person name="Ransome R.D."/>
            <person name="Dechmann D.K.N."/>
            <person name="Locatelli A.G."/>
            <person name="Puechmaille S.J."/>
            <person name="Fedrigo O."/>
            <person name="Jarvis E.D."/>
            <person name="Hiller M."/>
            <person name="Vernes S.C."/>
            <person name="Myers E.W."/>
            <person name="Teeling E.C."/>
        </authorList>
    </citation>
    <scope>NUCLEOTIDE SEQUENCE [LARGE SCALE GENOMIC DNA]</scope>
    <source>
        <strain evidence="2">MRhiFer1</strain>
        <tissue evidence="2">Lung</tissue>
    </source>
</reference>
<name>A0A7J7SJ81_RHIFE</name>
<dbReference type="AlphaFoldDB" id="A0A7J7SJ81"/>
<feature type="region of interest" description="Disordered" evidence="1">
    <location>
        <begin position="17"/>
        <end position="46"/>
    </location>
</feature>
<comment type="caution">
    <text evidence="2">The sequence shown here is derived from an EMBL/GenBank/DDBJ whole genome shotgun (WGS) entry which is preliminary data.</text>
</comment>
<dbReference type="EMBL" id="JACAGC010000022">
    <property type="protein sequence ID" value="KAF6288479.1"/>
    <property type="molecule type" value="Genomic_DNA"/>
</dbReference>